<keyword evidence="1" id="KW-0812">Transmembrane</keyword>
<dbReference type="EMBL" id="JRMP02000020">
    <property type="protein sequence ID" value="TLD92371.1"/>
    <property type="molecule type" value="Genomic_DNA"/>
</dbReference>
<dbReference type="EMBL" id="QBIU01000001">
    <property type="protein sequence ID" value="MWV69957.1"/>
    <property type="molecule type" value="Genomic_DNA"/>
</dbReference>
<reference evidence="2 5" key="4">
    <citation type="submission" date="2019-12" db="EMBL/GenBank/DDBJ databases">
        <title>Multi-Generational Helicobacter saguini Isolates.</title>
        <authorList>
            <person name="Mannion A."/>
            <person name="Shen Z."/>
            <person name="Fox J.G."/>
        </authorList>
    </citation>
    <scope>NUCLEOTIDE SEQUENCE [LARGE SCALE GENOMIC DNA]</scope>
    <source>
        <strain evidence="2">16-048</strain>
        <strain evidence="5">16-048 (F4)</strain>
    </source>
</reference>
<dbReference type="RefSeq" id="WP_034573924.1">
    <property type="nucleotide sequence ID" value="NZ_JRMP02000020.1"/>
</dbReference>
<feature type="transmembrane region" description="Helical" evidence="1">
    <location>
        <begin position="128"/>
        <end position="150"/>
    </location>
</feature>
<keyword evidence="1" id="KW-0472">Membrane</keyword>
<feature type="transmembrane region" description="Helical" evidence="1">
    <location>
        <begin position="12"/>
        <end position="35"/>
    </location>
</feature>
<dbReference type="OrthoDB" id="5327112at2"/>
<dbReference type="AlphaFoldDB" id="A0A347VNL3"/>
<keyword evidence="1" id="KW-1133">Transmembrane helix</keyword>
<name>A0A347VNL3_9HELI</name>
<protein>
    <recommendedName>
        <fullName evidence="6">Peptidase</fullName>
    </recommendedName>
</protein>
<gene>
    <name evidence="2" type="ORF">DCO61_08075</name>
    <name evidence="3" type="ORF">LS64_010270</name>
</gene>
<dbReference type="Proteomes" id="UP000029714">
    <property type="component" value="Unassembled WGS sequence"/>
</dbReference>
<evidence type="ECO:0000313" key="4">
    <source>
        <dbReference type="Proteomes" id="UP000029714"/>
    </source>
</evidence>
<reference evidence="3 4" key="2">
    <citation type="journal article" date="2016" name="Infect. Immun.">
        <title>Helicobacter saguini, a Novel Helicobacter Isolated from Cotton-Top Tamarins with Ulcerative Colitis, Has Proinflammatory Properties and Induces Typhlocolitis and Dysplasia in Gnotobiotic IL-10-/- Mice.</title>
        <authorList>
            <person name="Shen Z."/>
            <person name="Mannion A."/>
            <person name="Whary M.T."/>
            <person name="Muthupalani S."/>
            <person name="Sheh A."/>
            <person name="Feng Y."/>
            <person name="Gong G."/>
            <person name="Vandamme P."/>
            <person name="Holcombe H.R."/>
            <person name="Paster B.J."/>
            <person name="Fox J.G."/>
        </authorList>
    </citation>
    <scope>NUCLEOTIDE SEQUENCE [LARGE SCALE GENOMIC DNA]</scope>
    <source>
        <strain evidence="3 4">MIT 97-6194</strain>
    </source>
</reference>
<reference evidence="3" key="3">
    <citation type="submission" date="2018-04" db="EMBL/GenBank/DDBJ databases">
        <authorList>
            <person name="Sheh A."/>
            <person name="Shen Z."/>
            <person name="Mannion A.J."/>
            <person name="Fox J.G."/>
        </authorList>
    </citation>
    <scope>NUCLEOTIDE SEQUENCE</scope>
    <source>
        <strain evidence="3">MIT 97-6194</strain>
    </source>
</reference>
<dbReference type="Proteomes" id="UP000477070">
    <property type="component" value="Unassembled WGS sequence"/>
</dbReference>
<organism evidence="3 4">
    <name type="scientific">Helicobacter saguini</name>
    <dbReference type="NCBI Taxonomy" id="1548018"/>
    <lineage>
        <taxon>Bacteria</taxon>
        <taxon>Pseudomonadati</taxon>
        <taxon>Campylobacterota</taxon>
        <taxon>Epsilonproteobacteria</taxon>
        <taxon>Campylobacterales</taxon>
        <taxon>Helicobacteraceae</taxon>
        <taxon>Helicobacter</taxon>
    </lineage>
</organism>
<sequence>MFKNKSMWMKVHTYLSLFFLPAALIYAFTGALWILNVRADAGANITEFQVQDVQKGKEQELILSELAKRDLEIPTNTHLREQRGNLTMGNIAYSVTLQKDKNGEYKIRVVERSLYGILLLMHLSKGSFWFDIIAIGFALSLIIFYFSGLIMTSFCKRKRKPALITFFAGLFITSLMVYLSVVM</sequence>
<reference evidence="3 4" key="1">
    <citation type="journal article" date="2014" name="Genome Announc.">
        <title>Draft genome sequences of eight enterohepatic helicobacter species isolated from both laboratory and wild rodents.</title>
        <authorList>
            <person name="Sheh A."/>
            <person name="Shen Z."/>
            <person name="Fox J.G."/>
        </authorList>
    </citation>
    <scope>NUCLEOTIDE SEQUENCE [LARGE SCALE GENOMIC DNA]</scope>
    <source>
        <strain evidence="3 4">MIT 97-6194</strain>
    </source>
</reference>
<feature type="transmembrane region" description="Helical" evidence="1">
    <location>
        <begin position="162"/>
        <end position="181"/>
    </location>
</feature>
<proteinExistence type="predicted"/>
<evidence type="ECO:0000313" key="3">
    <source>
        <dbReference type="EMBL" id="TLD92371.1"/>
    </source>
</evidence>
<evidence type="ECO:0000313" key="2">
    <source>
        <dbReference type="EMBL" id="MWV69957.1"/>
    </source>
</evidence>
<dbReference type="Pfam" id="PF03929">
    <property type="entry name" value="PepSY_TM"/>
    <property type="match status" value="1"/>
</dbReference>
<evidence type="ECO:0000313" key="5">
    <source>
        <dbReference type="Proteomes" id="UP000477070"/>
    </source>
</evidence>
<comment type="caution">
    <text evidence="3">The sequence shown here is derived from an EMBL/GenBank/DDBJ whole genome shotgun (WGS) entry which is preliminary data.</text>
</comment>
<evidence type="ECO:0008006" key="6">
    <source>
        <dbReference type="Google" id="ProtNLM"/>
    </source>
</evidence>
<keyword evidence="4" id="KW-1185">Reference proteome</keyword>
<accession>A0A347VNL3</accession>
<dbReference type="InterPro" id="IPR005625">
    <property type="entry name" value="PepSY-ass_TM"/>
</dbReference>
<evidence type="ECO:0000256" key="1">
    <source>
        <dbReference type="SAM" id="Phobius"/>
    </source>
</evidence>